<comment type="catalytic activity">
    <reaction evidence="1">
        <text>ATP + protein L-histidine = ADP + protein N-phospho-L-histidine.</text>
        <dbReference type="EC" id="2.7.13.3"/>
    </reaction>
</comment>
<dbReference type="SMART" id="SM00388">
    <property type="entry name" value="HisKA"/>
    <property type="match status" value="1"/>
</dbReference>
<feature type="transmembrane region" description="Helical" evidence="7">
    <location>
        <begin position="65"/>
        <end position="87"/>
    </location>
</feature>
<gene>
    <name evidence="9" type="ORF">HPC62_21930</name>
</gene>
<keyword evidence="7" id="KW-1133">Transmembrane helix</keyword>
<dbReference type="PANTHER" id="PTHR43065:SF50">
    <property type="entry name" value="HISTIDINE KINASE"/>
    <property type="match status" value="1"/>
</dbReference>
<dbReference type="InterPro" id="IPR004358">
    <property type="entry name" value="Sig_transdc_His_kin-like_C"/>
</dbReference>
<dbReference type="CDD" id="cd00082">
    <property type="entry name" value="HisKA"/>
    <property type="match status" value="1"/>
</dbReference>
<keyword evidence="3" id="KW-0597">Phosphoprotein</keyword>
<name>A0A6M8BLD3_9CYAN</name>
<keyword evidence="5" id="KW-0902">Two-component regulatory system</keyword>
<evidence type="ECO:0000259" key="8">
    <source>
        <dbReference type="PROSITE" id="PS50109"/>
    </source>
</evidence>
<dbReference type="EC" id="2.7.13.3" evidence="2"/>
<dbReference type="EMBL" id="CP053661">
    <property type="protein sequence ID" value="QKD84491.1"/>
    <property type="molecule type" value="Genomic_DNA"/>
</dbReference>
<keyword evidence="4 9" id="KW-0808">Transferase</keyword>
<dbReference type="SMART" id="SM00387">
    <property type="entry name" value="HATPase_c"/>
    <property type="match status" value="1"/>
</dbReference>
<keyword evidence="10" id="KW-1185">Reference proteome</keyword>
<dbReference type="InterPro" id="IPR005467">
    <property type="entry name" value="His_kinase_dom"/>
</dbReference>
<dbReference type="RefSeq" id="WP_172358517.1">
    <property type="nucleotide sequence ID" value="NZ_CP053661.1"/>
</dbReference>
<keyword evidence="6" id="KW-0175">Coiled coil</keyword>
<organism evidence="9 10">
    <name type="scientific">Thermoleptolyngbya sichuanensis A183</name>
    <dbReference type="NCBI Taxonomy" id="2737172"/>
    <lineage>
        <taxon>Bacteria</taxon>
        <taxon>Bacillati</taxon>
        <taxon>Cyanobacteriota</taxon>
        <taxon>Cyanophyceae</taxon>
        <taxon>Oculatellales</taxon>
        <taxon>Oculatellaceae</taxon>
        <taxon>Thermoleptolyngbya</taxon>
        <taxon>Thermoleptolyngbya sichuanensis</taxon>
    </lineage>
</organism>
<dbReference type="AlphaFoldDB" id="A0A6M8BLD3"/>
<protein>
    <recommendedName>
        <fullName evidence="2">histidine kinase</fullName>
        <ecNumber evidence="2">2.7.13.3</ecNumber>
    </recommendedName>
</protein>
<dbReference type="PANTHER" id="PTHR43065">
    <property type="entry name" value="SENSOR HISTIDINE KINASE"/>
    <property type="match status" value="1"/>
</dbReference>
<dbReference type="InterPro" id="IPR036890">
    <property type="entry name" value="HATPase_C_sf"/>
</dbReference>
<keyword evidence="7" id="KW-0812">Transmembrane</keyword>
<evidence type="ECO:0000256" key="6">
    <source>
        <dbReference type="SAM" id="Coils"/>
    </source>
</evidence>
<dbReference type="InterPro" id="IPR003594">
    <property type="entry name" value="HATPase_dom"/>
</dbReference>
<dbReference type="Pfam" id="PF25487">
    <property type="entry name" value="ETR1_N"/>
    <property type="match status" value="1"/>
</dbReference>
<dbReference type="Pfam" id="PF02518">
    <property type="entry name" value="HATPase_c"/>
    <property type="match status" value="1"/>
</dbReference>
<evidence type="ECO:0000313" key="9">
    <source>
        <dbReference type="EMBL" id="QKD84491.1"/>
    </source>
</evidence>
<dbReference type="Gene3D" id="1.10.287.130">
    <property type="match status" value="1"/>
</dbReference>
<sequence>MTNLMHTLFGSQGYIPHGHCYLWQPWLVWLHVASNAAIALAYFSIPALLLYFIAKRRDVPFNWMFVLFGAFIIACGIGHLMDIWTIWHPNYWLSGVVKAFTAIISIYTAIELVPLIPQALALPSPAKLEAANRELERALRELQSTQSRLIQAEKLSNLGQLVSGIAHEINNPVNFIYGNINHVSSYTQELLNLLALYRETVPQPAPAVAEVLAESDLEFIEGDLPKTLSSMQIGADRIRQIVLSLRNFSRVDEAEMKPVNLHDGIDSTLMILQHRLKPKGDRPCIQVVREYGDLPKVECYAGQLNQVFMNILSNAIDALEEVYETHQANQSSTLERTLQDKAPVIKICTRLIEPDNAAKQVEICIADNGPGIPKAVQAQIYEAFYTTKPLGKGTGLGLAISHQIVTEKHRGQLICQSDTGQGTTFLIQIPLRQSFVAPESTRTAARNP</sequence>
<dbReference type="Gene3D" id="3.30.565.10">
    <property type="entry name" value="Histidine kinase-like ATPase, C-terminal domain"/>
    <property type="match status" value="1"/>
</dbReference>
<dbReference type="InterPro" id="IPR058544">
    <property type="entry name" value="ETR1_N"/>
</dbReference>
<dbReference type="InterPro" id="IPR003661">
    <property type="entry name" value="HisK_dim/P_dom"/>
</dbReference>
<dbReference type="KEGG" id="theu:HPC62_21930"/>
<evidence type="ECO:0000256" key="7">
    <source>
        <dbReference type="SAM" id="Phobius"/>
    </source>
</evidence>
<evidence type="ECO:0000256" key="5">
    <source>
        <dbReference type="ARBA" id="ARBA00023012"/>
    </source>
</evidence>
<proteinExistence type="predicted"/>
<dbReference type="PROSITE" id="PS50109">
    <property type="entry name" value="HIS_KIN"/>
    <property type="match status" value="1"/>
</dbReference>
<dbReference type="InterPro" id="IPR036097">
    <property type="entry name" value="HisK_dim/P_sf"/>
</dbReference>
<evidence type="ECO:0000256" key="4">
    <source>
        <dbReference type="ARBA" id="ARBA00022777"/>
    </source>
</evidence>
<dbReference type="GO" id="GO:0000155">
    <property type="term" value="F:phosphorelay sensor kinase activity"/>
    <property type="evidence" value="ECO:0007669"/>
    <property type="project" value="InterPro"/>
</dbReference>
<feature type="coiled-coil region" evidence="6">
    <location>
        <begin position="125"/>
        <end position="155"/>
    </location>
</feature>
<reference evidence="9 10" key="1">
    <citation type="submission" date="2020-05" db="EMBL/GenBank/DDBJ databases">
        <title>Complete genome sequence of of a novel Thermoleptolyngbya strain isolated from hot springs of Ganzi, Sichuan China.</title>
        <authorList>
            <person name="Tang J."/>
            <person name="Daroch M."/>
            <person name="Li L."/>
            <person name="Waleron K."/>
            <person name="Waleron M."/>
            <person name="Waleron M."/>
        </authorList>
    </citation>
    <scope>NUCLEOTIDE SEQUENCE [LARGE SCALE GENOMIC DNA]</scope>
    <source>
        <strain evidence="9 10">PKUAC-SCTA183</strain>
    </source>
</reference>
<keyword evidence="4 9" id="KW-0418">Kinase</keyword>
<dbReference type="PRINTS" id="PR00344">
    <property type="entry name" value="BCTRLSENSOR"/>
</dbReference>
<dbReference type="Proteomes" id="UP000505210">
    <property type="component" value="Chromosome"/>
</dbReference>
<feature type="transmembrane region" description="Helical" evidence="7">
    <location>
        <begin position="26"/>
        <end position="53"/>
    </location>
</feature>
<evidence type="ECO:0000256" key="2">
    <source>
        <dbReference type="ARBA" id="ARBA00012438"/>
    </source>
</evidence>
<accession>A0A6M8BLD3</accession>
<dbReference type="SUPFAM" id="SSF55874">
    <property type="entry name" value="ATPase domain of HSP90 chaperone/DNA topoisomerase II/histidine kinase"/>
    <property type="match status" value="1"/>
</dbReference>
<dbReference type="SUPFAM" id="SSF47384">
    <property type="entry name" value="Homodimeric domain of signal transducing histidine kinase"/>
    <property type="match status" value="1"/>
</dbReference>
<evidence type="ECO:0000313" key="10">
    <source>
        <dbReference type="Proteomes" id="UP000505210"/>
    </source>
</evidence>
<keyword evidence="7" id="KW-0472">Membrane</keyword>
<evidence type="ECO:0000256" key="1">
    <source>
        <dbReference type="ARBA" id="ARBA00000085"/>
    </source>
</evidence>
<feature type="domain" description="Histidine kinase" evidence="8">
    <location>
        <begin position="164"/>
        <end position="433"/>
    </location>
</feature>
<evidence type="ECO:0000256" key="3">
    <source>
        <dbReference type="ARBA" id="ARBA00022553"/>
    </source>
</evidence>